<sequence>MFLQPATALSAIDRLQQVLQLQDPADKCAAVASLVIDDDSFIHQPRQRVAPGRPERLQLVRPRDVPMRGLGTAEGRAALVHAVAHIEFNAINLALDACLSFAGMPASYYDDWLSVARDEARHFAMLASRLREMGHDYGDFPAHNGLWEQAEKTADDVMVRMALVPRVLEARGLDVTPGMIARLQEVKDHATAAVLRVILDEEVRHVAIGTQWFRWCCEQRGLDPTPTFLRLLDDSQTRIRAPLNWPARRAAGFDPDEMPAELIAGH</sequence>
<name>A0A1M5RW20_9GAMM</name>
<dbReference type="InterPro" id="IPR012347">
    <property type="entry name" value="Ferritin-like"/>
</dbReference>
<dbReference type="Proteomes" id="UP000199758">
    <property type="component" value="Unassembled WGS sequence"/>
</dbReference>
<evidence type="ECO:0000313" key="1">
    <source>
        <dbReference type="EMBL" id="SHH30522.1"/>
    </source>
</evidence>
<reference evidence="1 2" key="1">
    <citation type="submission" date="2016-11" db="EMBL/GenBank/DDBJ databases">
        <authorList>
            <person name="Jaros S."/>
            <person name="Januszkiewicz K."/>
            <person name="Wedrychowicz H."/>
        </authorList>
    </citation>
    <scope>NUCLEOTIDE SEQUENCE [LARGE SCALE GENOMIC DNA]</scope>
    <source>
        <strain evidence="1 2">CGMCC 1.7049</strain>
    </source>
</reference>
<keyword evidence="2" id="KW-1185">Reference proteome</keyword>
<dbReference type="CDD" id="cd00657">
    <property type="entry name" value="Ferritin_like"/>
    <property type="match status" value="1"/>
</dbReference>
<dbReference type="InterPro" id="IPR009078">
    <property type="entry name" value="Ferritin-like_SF"/>
</dbReference>
<gene>
    <name evidence="1" type="ORF">SAMN04488068_3240</name>
</gene>
<dbReference type="AlphaFoldDB" id="A0A1M5RW20"/>
<dbReference type="Pfam" id="PF04305">
    <property type="entry name" value="DUF455"/>
    <property type="match status" value="1"/>
</dbReference>
<dbReference type="PIRSF" id="PIRSF012318">
    <property type="entry name" value="UCP012318"/>
    <property type="match status" value="1"/>
</dbReference>
<proteinExistence type="predicted"/>
<dbReference type="PANTHER" id="PTHR42782:SF4">
    <property type="entry name" value="DUF455 DOMAIN-CONTAINING PROTEIN"/>
    <property type="match status" value="1"/>
</dbReference>
<dbReference type="EMBL" id="FQWZ01000008">
    <property type="protein sequence ID" value="SHH30522.1"/>
    <property type="molecule type" value="Genomic_DNA"/>
</dbReference>
<dbReference type="OrthoDB" id="9778629at2"/>
<dbReference type="InterPro" id="IPR011197">
    <property type="entry name" value="UCP012318"/>
</dbReference>
<dbReference type="Gene3D" id="1.20.1260.10">
    <property type="match status" value="1"/>
</dbReference>
<accession>A0A1M5RW20</accession>
<dbReference type="RefSeq" id="WP_072899292.1">
    <property type="nucleotide sequence ID" value="NZ_FQWZ01000008.1"/>
</dbReference>
<dbReference type="PANTHER" id="PTHR42782">
    <property type="entry name" value="SI:CH73-314G15.3"/>
    <property type="match status" value="1"/>
</dbReference>
<dbReference type="STRING" id="490188.SAMN04488068_3240"/>
<protein>
    <submittedName>
        <fullName evidence="1">Uncharacterized conserved protein, contains ferritin-like DUF455 domain</fullName>
    </submittedName>
</protein>
<dbReference type="InterPro" id="IPR007402">
    <property type="entry name" value="DUF455"/>
</dbReference>
<organism evidence="1 2">
    <name type="scientific">Hydrocarboniphaga daqingensis</name>
    <dbReference type="NCBI Taxonomy" id="490188"/>
    <lineage>
        <taxon>Bacteria</taxon>
        <taxon>Pseudomonadati</taxon>
        <taxon>Pseudomonadota</taxon>
        <taxon>Gammaproteobacteria</taxon>
        <taxon>Nevskiales</taxon>
        <taxon>Nevskiaceae</taxon>
        <taxon>Hydrocarboniphaga</taxon>
    </lineage>
</organism>
<evidence type="ECO:0000313" key="2">
    <source>
        <dbReference type="Proteomes" id="UP000199758"/>
    </source>
</evidence>
<dbReference type="SUPFAM" id="SSF47240">
    <property type="entry name" value="Ferritin-like"/>
    <property type="match status" value="1"/>
</dbReference>